<dbReference type="AlphaFoldDB" id="A0A1A8D4R4"/>
<name>A0A1A8D4R4_NOTKA</name>
<sequence>FDGLKFSLECLVFASRFSHFPLEAMWSGDRSLDISSLPSDSRYPNRTGSEDPSVLHPFLLHWTRVKGCDLERRSLEGFHPLHTAAPEIVDVSLPPSATCC</sequence>
<evidence type="ECO:0000313" key="1">
    <source>
        <dbReference type="EMBL" id="SBP85836.1"/>
    </source>
</evidence>
<organism evidence="1">
    <name type="scientific">Nothobranchius kadleci</name>
    <name type="common">African annual killifish</name>
    <dbReference type="NCBI Taxonomy" id="1051664"/>
    <lineage>
        <taxon>Eukaryota</taxon>
        <taxon>Metazoa</taxon>
        <taxon>Chordata</taxon>
        <taxon>Craniata</taxon>
        <taxon>Vertebrata</taxon>
        <taxon>Euteleostomi</taxon>
        <taxon>Actinopterygii</taxon>
        <taxon>Neopterygii</taxon>
        <taxon>Teleostei</taxon>
        <taxon>Neoteleostei</taxon>
        <taxon>Acanthomorphata</taxon>
        <taxon>Ovalentaria</taxon>
        <taxon>Atherinomorphae</taxon>
        <taxon>Cyprinodontiformes</taxon>
        <taxon>Nothobranchiidae</taxon>
        <taxon>Nothobranchius</taxon>
    </lineage>
</organism>
<feature type="non-terminal residue" evidence="1">
    <location>
        <position position="1"/>
    </location>
</feature>
<reference evidence="1" key="2">
    <citation type="submission" date="2016-06" db="EMBL/GenBank/DDBJ databases">
        <title>The genome of a short-lived fish provides insights into sex chromosome evolution and the genetic control of aging.</title>
        <authorList>
            <person name="Reichwald K."/>
            <person name="Felder M."/>
            <person name="Petzold A."/>
            <person name="Koch P."/>
            <person name="Groth M."/>
            <person name="Platzer M."/>
        </authorList>
    </citation>
    <scope>NUCLEOTIDE SEQUENCE</scope>
    <source>
        <tissue evidence="1">Brain</tissue>
    </source>
</reference>
<protein>
    <submittedName>
        <fullName evidence="1">Uncharacterized protein</fullName>
    </submittedName>
</protein>
<gene>
    <name evidence="1" type="primary">Nfu_g_1_006975</name>
</gene>
<dbReference type="EMBL" id="HADZ01021895">
    <property type="protein sequence ID" value="SBP85836.1"/>
    <property type="molecule type" value="Transcribed_RNA"/>
</dbReference>
<feature type="non-terminal residue" evidence="1">
    <location>
        <position position="100"/>
    </location>
</feature>
<accession>A0A1A8D4R4</accession>
<proteinExistence type="predicted"/>
<reference evidence="1" key="1">
    <citation type="submission" date="2016-05" db="EMBL/GenBank/DDBJ databases">
        <authorList>
            <person name="Lavstsen T."/>
            <person name="Jespersen J.S."/>
        </authorList>
    </citation>
    <scope>NUCLEOTIDE SEQUENCE</scope>
    <source>
        <tissue evidence="1">Brain</tissue>
    </source>
</reference>